<feature type="domain" description="Ig-like" evidence="11">
    <location>
        <begin position="17"/>
        <end position="141"/>
    </location>
</feature>
<dbReference type="SUPFAM" id="SSF48726">
    <property type="entry name" value="Immunoglobulin"/>
    <property type="match status" value="8"/>
</dbReference>
<feature type="chain" id="PRO_5018731792" description="Ig-like domain-containing protein" evidence="10">
    <location>
        <begin position="16"/>
        <end position="1060"/>
    </location>
</feature>
<evidence type="ECO:0000259" key="11">
    <source>
        <dbReference type="PROSITE" id="PS50835"/>
    </source>
</evidence>
<dbReference type="InterPro" id="IPR003599">
    <property type="entry name" value="Ig_sub"/>
</dbReference>
<dbReference type="FunFam" id="2.60.40.10:FF:000491">
    <property type="entry name" value="Immunoglobulin superfamily, member 3"/>
    <property type="match status" value="1"/>
</dbReference>
<keyword evidence="8" id="KW-0393">Immunoglobulin domain</keyword>
<dbReference type="AlphaFoldDB" id="A0A3Q3XDC4"/>
<dbReference type="GO" id="GO:0016020">
    <property type="term" value="C:membrane"/>
    <property type="evidence" value="ECO:0007669"/>
    <property type="project" value="UniProtKB-SubCell"/>
</dbReference>
<dbReference type="SMART" id="SM00408">
    <property type="entry name" value="IGc2"/>
    <property type="match status" value="5"/>
</dbReference>
<evidence type="ECO:0000256" key="10">
    <source>
        <dbReference type="SAM" id="SignalP"/>
    </source>
</evidence>
<evidence type="ECO:0000256" key="6">
    <source>
        <dbReference type="ARBA" id="ARBA00023136"/>
    </source>
</evidence>
<dbReference type="InterPro" id="IPR013106">
    <property type="entry name" value="Ig_V-set"/>
</dbReference>
<evidence type="ECO:0000313" key="12">
    <source>
        <dbReference type="Ensembl" id="ENSMMOP00000026455.1"/>
    </source>
</evidence>
<keyword evidence="6" id="KW-0472">Membrane</keyword>
<dbReference type="Gene3D" id="2.60.40.10">
    <property type="entry name" value="Immunoglobulins"/>
    <property type="match status" value="8"/>
</dbReference>
<keyword evidence="5" id="KW-1133">Transmembrane helix</keyword>
<feature type="domain" description="Ig-like" evidence="11">
    <location>
        <begin position="396"/>
        <end position="516"/>
    </location>
</feature>
<evidence type="ECO:0000256" key="3">
    <source>
        <dbReference type="ARBA" id="ARBA00022729"/>
    </source>
</evidence>
<dbReference type="InterPro" id="IPR036179">
    <property type="entry name" value="Ig-like_dom_sf"/>
</dbReference>
<evidence type="ECO:0000256" key="8">
    <source>
        <dbReference type="ARBA" id="ARBA00023319"/>
    </source>
</evidence>
<evidence type="ECO:0000256" key="2">
    <source>
        <dbReference type="ARBA" id="ARBA00022692"/>
    </source>
</evidence>
<organism evidence="12 13">
    <name type="scientific">Mola mola</name>
    <name type="common">Ocean sunfish</name>
    <name type="synonym">Tetraodon mola</name>
    <dbReference type="NCBI Taxonomy" id="94237"/>
    <lineage>
        <taxon>Eukaryota</taxon>
        <taxon>Metazoa</taxon>
        <taxon>Chordata</taxon>
        <taxon>Craniata</taxon>
        <taxon>Vertebrata</taxon>
        <taxon>Euteleostomi</taxon>
        <taxon>Actinopterygii</taxon>
        <taxon>Neopterygii</taxon>
        <taxon>Teleostei</taxon>
        <taxon>Neoteleostei</taxon>
        <taxon>Acanthomorphata</taxon>
        <taxon>Eupercaria</taxon>
        <taxon>Tetraodontiformes</taxon>
        <taxon>Molidae</taxon>
        <taxon>Mola</taxon>
    </lineage>
</organism>
<dbReference type="InterPro" id="IPR003598">
    <property type="entry name" value="Ig_sub2"/>
</dbReference>
<evidence type="ECO:0000256" key="9">
    <source>
        <dbReference type="SAM" id="MobiDB-lite"/>
    </source>
</evidence>
<dbReference type="STRING" id="94237.ENSMMOP00000026455"/>
<feature type="domain" description="Ig-like" evidence="11">
    <location>
        <begin position="924"/>
        <end position="1033"/>
    </location>
</feature>
<feature type="domain" description="Ig-like" evidence="11">
    <location>
        <begin position="258"/>
        <end position="368"/>
    </location>
</feature>
<dbReference type="FunFam" id="2.60.40.10:FF:000191">
    <property type="entry name" value="Immunoglobulin superfamily member 3"/>
    <property type="match status" value="1"/>
</dbReference>
<evidence type="ECO:0000256" key="1">
    <source>
        <dbReference type="ARBA" id="ARBA00004479"/>
    </source>
</evidence>
<reference evidence="12" key="2">
    <citation type="submission" date="2025-09" db="UniProtKB">
        <authorList>
            <consortium name="Ensembl"/>
        </authorList>
    </citation>
    <scope>IDENTIFICATION</scope>
</reference>
<proteinExistence type="predicted"/>
<accession>A0A3Q3XDC4</accession>
<feature type="region of interest" description="Disordered" evidence="9">
    <location>
        <begin position="375"/>
        <end position="394"/>
    </location>
</feature>
<keyword evidence="4" id="KW-0677">Repeat</keyword>
<dbReference type="Proteomes" id="UP000261620">
    <property type="component" value="Unplaced"/>
</dbReference>
<dbReference type="SMART" id="SM00409">
    <property type="entry name" value="IG"/>
    <property type="match status" value="8"/>
</dbReference>
<reference evidence="12" key="1">
    <citation type="submission" date="2025-08" db="UniProtKB">
        <authorList>
            <consortium name="Ensembl"/>
        </authorList>
    </citation>
    <scope>IDENTIFICATION</scope>
</reference>
<keyword evidence="3 10" id="KW-0732">Signal</keyword>
<sequence length="1060" mass="117771">MFFFCFCFFPPVSHVWPSVARVHTEAQAGPLYRVVDSRLSISCNVSGFASNSARKEFEFRVKKPALPIEINIISTDDPSFSYAVYARRVRSKEITLTHVSPNSVVFEIQRLEKSDEGEYECFVINSESVYDGVYRAKTTVKVLDNSLTVSSPGSTSLSYNEGETLTLTCQASSNTVQHTHLSLAWYVHKNGEDGARPIISLDRDFTLSPGQGFAGRHQAGLIRLDKIGAATYNLKMAKLGLSDQGRIYCQAQEWVQDPDRSWYCIAQTDADGIALNVKPTTLQEGQELLLSCSIQSQALEESFFSVAWLRGGVELARIGPTGILSVGPEYSARVKEGELRAARTAAGDYSLILQPVRTEDQGEYICRAWPQDRGQDGGFTEGAAHDSSSKRVSISPTESGLSLQMQNNVSVNESDTLKLTCKVHGAQGQLSVTWQHKAAATPTAAFASVVSLNQEGVMEKAAELKSRKVKATRAAADTFILELDEVTPSDSGVYQCAVSEWKINSKISQSRTANVTVAPTGEYLIKNIWIFNFSFVNVKLISRNNIVSVGETVELICRIRGLNVPATLTWSLQRDASTLDNILTQYSDGSISWSGEQHRYQLKVEVKEYQALHYLIINGVSHREAGRYQCGVSVFLDNVHKKLPPSNPLAVNVQNPVSKLLLTSTSARTSNINTDIEITCSVALSSSASSCYAVTWLLRQPGENKTIISSDRDALLTYGSQLELSYKQRIGMKRTVGPTFVLGIRQAQISDKGSYICEVVEWLQDPQRDWYQLSSASRTIELTLIEPANSLRLDQRAQSLVATEGDEVEFRCNIISDASSPSLFYKVSWLYAEYGSSIANALVELDHTGLLRYPENQGLRGLQERLRLSRPTQSSFYLGIHRAHEGDSGMYKCKIEQYQLDHKAHWQQKASESAAPVSLTVNVPGKNLSLAREEVEQNVSTSRDFTIPCHITQQSSGDSEFQVTWFWRQDTETEQRPIFTAYRNSTLQTFGKGDRLRFSHPLPNQFNLTVSNSGPDDSGLYSCEVEEWLPSLSRGWMKTTVEKSGYSTNYETTCFNPPLS</sequence>
<keyword evidence="13" id="KW-1185">Reference proteome</keyword>
<protein>
    <recommendedName>
        <fullName evidence="11">Ig-like domain-containing protein</fullName>
    </recommendedName>
</protein>
<dbReference type="Ensembl" id="ENSMMOT00000026910.1">
    <property type="protein sequence ID" value="ENSMMOP00000026455.1"/>
    <property type="gene ID" value="ENSMMOG00000020050.1"/>
</dbReference>
<dbReference type="PANTHER" id="PTHR12207:SF25">
    <property type="entry name" value="IMMUNOGLOBULIN SUPERFAMILY MEMBER 2"/>
    <property type="match status" value="1"/>
</dbReference>
<evidence type="ECO:0000256" key="5">
    <source>
        <dbReference type="ARBA" id="ARBA00022989"/>
    </source>
</evidence>
<evidence type="ECO:0000313" key="13">
    <source>
        <dbReference type="Proteomes" id="UP000261620"/>
    </source>
</evidence>
<feature type="domain" description="Ig-like" evidence="11">
    <location>
        <begin position="787"/>
        <end position="918"/>
    </location>
</feature>
<dbReference type="InterPro" id="IPR007110">
    <property type="entry name" value="Ig-like_dom"/>
</dbReference>
<name>A0A3Q3XDC4_MOLML</name>
<feature type="domain" description="Ig-like" evidence="11">
    <location>
        <begin position="656"/>
        <end position="783"/>
    </location>
</feature>
<dbReference type="SMART" id="SM00406">
    <property type="entry name" value="IGv"/>
    <property type="match status" value="8"/>
</dbReference>
<feature type="signal peptide" evidence="10">
    <location>
        <begin position="1"/>
        <end position="15"/>
    </location>
</feature>
<evidence type="ECO:0000256" key="7">
    <source>
        <dbReference type="ARBA" id="ARBA00023157"/>
    </source>
</evidence>
<dbReference type="PROSITE" id="PS50835">
    <property type="entry name" value="IG_LIKE"/>
    <property type="match status" value="8"/>
</dbReference>
<dbReference type="InterPro" id="IPR051102">
    <property type="entry name" value="IgSF_V-set/TM_domain"/>
</dbReference>
<comment type="subcellular location">
    <subcellularLocation>
        <location evidence="1">Membrane</location>
        <topology evidence="1">Single-pass type I membrane protein</topology>
    </subcellularLocation>
</comment>
<dbReference type="Pfam" id="PF07686">
    <property type="entry name" value="V-set"/>
    <property type="match status" value="4"/>
</dbReference>
<feature type="domain" description="Ig-like" evidence="11">
    <location>
        <begin position="152"/>
        <end position="252"/>
    </location>
</feature>
<dbReference type="InterPro" id="IPR013783">
    <property type="entry name" value="Ig-like_fold"/>
</dbReference>
<evidence type="ECO:0000256" key="4">
    <source>
        <dbReference type="ARBA" id="ARBA00022737"/>
    </source>
</evidence>
<keyword evidence="2" id="KW-0812">Transmembrane</keyword>
<feature type="domain" description="Ig-like" evidence="11">
    <location>
        <begin position="519"/>
        <end position="633"/>
    </location>
</feature>
<keyword evidence="7" id="KW-1015">Disulfide bond</keyword>
<dbReference type="PANTHER" id="PTHR12207">
    <property type="entry name" value="V-SET AND TRANSMEMBRANE DOMAIN-CONTAINING PROTEIN"/>
    <property type="match status" value="1"/>
</dbReference>